<dbReference type="InterPro" id="IPR000830">
    <property type="entry name" value="Peripherin/rom-1"/>
</dbReference>
<dbReference type="PRINTS" id="PR00218">
    <property type="entry name" value="PERIPHERNRDS"/>
</dbReference>
<dbReference type="PROSITE" id="PS00284">
    <property type="entry name" value="SERPIN"/>
    <property type="match status" value="1"/>
</dbReference>
<dbReference type="FunFam" id="1.10.1450.10:FF:000002">
    <property type="entry name" value="Retinal outer segment membrane protein 1"/>
    <property type="match status" value="1"/>
</dbReference>
<dbReference type="Gene3D" id="1.10.1450.10">
    <property type="entry name" value="Tetraspanin"/>
    <property type="match status" value="1"/>
</dbReference>
<dbReference type="InterPro" id="IPR018499">
    <property type="entry name" value="Tetraspanin/Peripherin"/>
</dbReference>
<comment type="similarity">
    <text evidence="6">Belongs to the serpin family.</text>
</comment>
<keyword evidence="5 7" id="KW-0472">Membrane</keyword>
<evidence type="ECO:0000256" key="4">
    <source>
        <dbReference type="ARBA" id="ARBA00022989"/>
    </source>
</evidence>
<evidence type="ECO:0000256" key="3">
    <source>
        <dbReference type="ARBA" id="ARBA00022692"/>
    </source>
</evidence>
<dbReference type="SUPFAM" id="SSF56574">
    <property type="entry name" value="Serpins"/>
    <property type="match status" value="1"/>
</dbReference>
<evidence type="ECO:0000256" key="6">
    <source>
        <dbReference type="RuleBase" id="RU000411"/>
    </source>
</evidence>
<dbReference type="GO" id="GO:0007601">
    <property type="term" value="P:visual perception"/>
    <property type="evidence" value="ECO:0007669"/>
    <property type="project" value="InterPro"/>
</dbReference>
<dbReference type="Proteomes" id="UP000327468">
    <property type="component" value="Chromosome 19"/>
</dbReference>
<comment type="subcellular location">
    <subcellularLocation>
        <location evidence="1">Membrane</location>
        <topology evidence="1">Multi-pass membrane protein</topology>
    </subcellularLocation>
</comment>
<dbReference type="Pfam" id="PF00335">
    <property type="entry name" value="Tetraspanin"/>
    <property type="match status" value="1"/>
</dbReference>
<evidence type="ECO:0000256" key="7">
    <source>
        <dbReference type="SAM" id="Phobius"/>
    </source>
</evidence>
<feature type="transmembrane region" description="Helical" evidence="7">
    <location>
        <begin position="264"/>
        <end position="285"/>
    </location>
</feature>
<feature type="transmembrane region" description="Helical" evidence="7">
    <location>
        <begin position="20"/>
        <end position="41"/>
    </location>
</feature>
<proteinExistence type="inferred from homology"/>
<dbReference type="InterPro" id="IPR033835">
    <property type="entry name" value="PZI_serpin_dom"/>
</dbReference>
<dbReference type="InterPro" id="IPR042185">
    <property type="entry name" value="Serpin_sf_2"/>
</dbReference>
<evidence type="ECO:0000256" key="5">
    <source>
        <dbReference type="ARBA" id="ARBA00023136"/>
    </source>
</evidence>
<evidence type="ECO:0000313" key="10">
    <source>
        <dbReference type="Proteomes" id="UP000327468"/>
    </source>
</evidence>
<dbReference type="SMART" id="SM00093">
    <property type="entry name" value="SERPIN"/>
    <property type="match status" value="1"/>
</dbReference>
<keyword evidence="3 7" id="KW-0812">Transmembrane</keyword>
<dbReference type="PANTHER" id="PTHR11461">
    <property type="entry name" value="SERINE PROTEASE INHIBITOR, SERPIN"/>
    <property type="match status" value="1"/>
</dbReference>
<protein>
    <recommendedName>
        <fullName evidence="8">Serpin domain-containing protein</fullName>
    </recommendedName>
</protein>
<dbReference type="GO" id="GO:0005615">
    <property type="term" value="C:extracellular space"/>
    <property type="evidence" value="ECO:0007669"/>
    <property type="project" value="InterPro"/>
</dbReference>
<dbReference type="Gene3D" id="3.30.497.10">
    <property type="entry name" value="Antithrombin, subunit I, domain 2"/>
    <property type="match status" value="1"/>
</dbReference>
<comment type="similarity">
    <text evidence="2">Belongs to the PRPH2/ROM1 family.</text>
</comment>
<evidence type="ECO:0000313" key="9">
    <source>
        <dbReference type="EMBL" id="KAB5540118.1"/>
    </source>
</evidence>
<dbReference type="InterPro" id="IPR023796">
    <property type="entry name" value="Serpin_dom"/>
</dbReference>
<accession>A0A5N5LC20</accession>
<dbReference type="CDD" id="cd02055">
    <property type="entry name" value="serpinA10_PZI"/>
    <property type="match status" value="1"/>
</dbReference>
<dbReference type="EMBL" id="VFJC01000020">
    <property type="protein sequence ID" value="KAB5540118.1"/>
    <property type="molecule type" value="Genomic_DNA"/>
</dbReference>
<reference evidence="9 10" key="1">
    <citation type="submission" date="2019-06" db="EMBL/GenBank/DDBJ databases">
        <title>A chromosome-scale genome assembly of the striped catfish, Pangasianodon hypophthalmus.</title>
        <authorList>
            <person name="Wen M."/>
            <person name="Zahm M."/>
            <person name="Roques C."/>
            <person name="Cabau C."/>
            <person name="Klopp C."/>
            <person name="Donnadieu C."/>
            <person name="Jouanno E."/>
            <person name="Avarre J.-C."/>
            <person name="Campet M."/>
            <person name="Ha T.T.T."/>
            <person name="Dugue R."/>
            <person name="Lampietro C."/>
            <person name="Louis A."/>
            <person name="Herpin A."/>
            <person name="Echchiki A."/>
            <person name="Berthelot C."/>
            <person name="Parey E."/>
            <person name="Roest-Crollius H."/>
            <person name="Braasch I."/>
            <person name="Postlethwait J."/>
            <person name="Bobe J."/>
            <person name="Montfort J."/>
            <person name="Bouchez O."/>
            <person name="Begum T."/>
            <person name="Schartl M."/>
            <person name="Guiguen Y."/>
        </authorList>
    </citation>
    <scope>NUCLEOTIDE SEQUENCE [LARGE SCALE GENOMIC DNA]</scope>
    <source>
        <strain evidence="9 10">Indonesia</strain>
        <tissue evidence="9">Blood</tissue>
    </source>
</reference>
<dbReference type="GO" id="GO:0004867">
    <property type="term" value="F:serine-type endopeptidase inhibitor activity"/>
    <property type="evidence" value="ECO:0007669"/>
    <property type="project" value="InterPro"/>
</dbReference>
<sequence length="760" mass="85537">MAVLKVTFTKTSRDKLAQALWVLNWVSVITGLILFSLGLFLKVEIQKRRELMTDEIHSVPNMLITVGLAACGINFLGGKICYDCVDADKFLHWKLLMLPYIICTFFFTFCILVGALMCYTMRRDLEEALFLGLQDAMRYYKDTDKPGRCYIKQSVDLLQIQFQCCGNDGFRDWFHIQWVSNRYLDMTSSEVMDRQRSNVEGKYLLDGVPFSCCNLYSPRPCIQQQITNSSAHYNYDYQTEELNLNLKGCRHALLDYYTHIMQSIGFIVLIIWLFELAVLTGVRYLQTSMENVLKLGNPDSESDGWLLENSIAETARYNFNIIKNLGKCYQVDDDPNIDVPSSRGNVPTRQIPTLVKDSALLCWKRSSGAMEKVFILLSVTLLAAGIRGQTQSSDVQELASRSTDFATALYRKIASMSDDNFAISPLAAALSLASLAAGAGESTSKELLQTLNLAPMERDGEPDQIPTLLQQMREAVAQTVATGLFISQQVQVESSFSSQVKKFYSADVKSVEFSNTQATKAIINEYVTGSTGNKIREVLDAVDPQSQLMLISAAYFTGQWKLPFNATFTQEERFYVDKYHIVQVPMMIRSDKYYLAYDPSLKVGILKLPCTDGTAMLVLLPDEDVDYTSVDEALTAEVFLRWVAKLKKTKLEVLLPRFSVEYSFSLKKSLPSLGFTKFQDNSADLSGISKTSELKVSEATQKVLVEVDERGSSAAPSSSSLLMETLPPRLTFNRPFLFLIYHEATKSLLHMGRVIDPTKK</sequence>
<gene>
    <name evidence="9" type="ORF">PHYPO_G00097660</name>
</gene>
<dbReference type="Gene3D" id="2.30.39.10">
    <property type="entry name" value="Alpha-1-antitrypsin, domain 1"/>
    <property type="match status" value="1"/>
</dbReference>
<dbReference type="CDD" id="cd03162">
    <property type="entry name" value="peripherin_like_LEL"/>
    <property type="match status" value="1"/>
</dbReference>
<dbReference type="InterPro" id="IPR000215">
    <property type="entry name" value="Serpin_fam"/>
</dbReference>
<evidence type="ECO:0000256" key="2">
    <source>
        <dbReference type="ARBA" id="ARBA00010674"/>
    </source>
</evidence>
<organism evidence="9 10">
    <name type="scientific">Pangasianodon hypophthalmus</name>
    <name type="common">Striped catfish</name>
    <name type="synonym">Helicophagus hypophthalmus</name>
    <dbReference type="NCBI Taxonomy" id="310915"/>
    <lineage>
        <taxon>Eukaryota</taxon>
        <taxon>Metazoa</taxon>
        <taxon>Chordata</taxon>
        <taxon>Craniata</taxon>
        <taxon>Vertebrata</taxon>
        <taxon>Euteleostomi</taxon>
        <taxon>Actinopterygii</taxon>
        <taxon>Neopterygii</taxon>
        <taxon>Teleostei</taxon>
        <taxon>Ostariophysi</taxon>
        <taxon>Siluriformes</taxon>
        <taxon>Pangasiidae</taxon>
        <taxon>Pangasianodon</taxon>
    </lineage>
</organism>
<dbReference type="InterPro" id="IPR023795">
    <property type="entry name" value="Serpin_CS"/>
</dbReference>
<name>A0A5N5LC20_PANHP</name>
<keyword evidence="4 7" id="KW-1133">Transmembrane helix</keyword>
<dbReference type="AlphaFoldDB" id="A0A5N5LC20"/>
<comment type="caution">
    <text evidence="9">The sequence shown here is derived from an EMBL/GenBank/DDBJ whole genome shotgun (WGS) entry which is preliminary data.</text>
</comment>
<dbReference type="GO" id="GO:0007596">
    <property type="term" value="P:blood coagulation"/>
    <property type="evidence" value="ECO:0007669"/>
    <property type="project" value="InterPro"/>
</dbReference>
<dbReference type="GO" id="GO:0016020">
    <property type="term" value="C:membrane"/>
    <property type="evidence" value="ECO:0007669"/>
    <property type="project" value="UniProtKB-SubCell"/>
</dbReference>
<dbReference type="InterPro" id="IPR036186">
    <property type="entry name" value="Serpin_sf"/>
</dbReference>
<dbReference type="SUPFAM" id="SSF48652">
    <property type="entry name" value="Tetraspanin"/>
    <property type="match status" value="1"/>
</dbReference>
<feature type="transmembrane region" description="Helical" evidence="7">
    <location>
        <begin position="61"/>
        <end position="77"/>
    </location>
</feature>
<dbReference type="PANTHER" id="PTHR11461:SF191">
    <property type="entry name" value="PROTEIN Z-DEPENDENT PROTEASE INHIBITOR"/>
    <property type="match status" value="1"/>
</dbReference>
<dbReference type="Pfam" id="PF00079">
    <property type="entry name" value="Serpin"/>
    <property type="match status" value="1"/>
</dbReference>
<keyword evidence="10" id="KW-1185">Reference proteome</keyword>
<feature type="transmembrane region" description="Helical" evidence="7">
    <location>
        <begin position="97"/>
        <end position="119"/>
    </location>
</feature>
<evidence type="ECO:0000256" key="1">
    <source>
        <dbReference type="ARBA" id="ARBA00004141"/>
    </source>
</evidence>
<dbReference type="InterPro" id="IPR042178">
    <property type="entry name" value="Serpin_sf_1"/>
</dbReference>
<dbReference type="InterPro" id="IPR042026">
    <property type="entry name" value="Peripherin_LEL"/>
</dbReference>
<evidence type="ECO:0000259" key="8">
    <source>
        <dbReference type="SMART" id="SM00093"/>
    </source>
</evidence>
<feature type="domain" description="Serpin" evidence="8">
    <location>
        <begin position="407"/>
        <end position="757"/>
    </location>
</feature>
<dbReference type="InterPro" id="IPR008952">
    <property type="entry name" value="Tetraspanin_EC2_sf"/>
</dbReference>